<dbReference type="PANTHER" id="PTHR10250:SF15">
    <property type="entry name" value="MICROSOMAL GLUTATHIONE S-TRANSFERASE-RELATED"/>
    <property type="match status" value="1"/>
</dbReference>
<evidence type="ECO:0000256" key="2">
    <source>
        <dbReference type="ARBA" id="ARBA00022692"/>
    </source>
</evidence>
<keyword evidence="2 5" id="KW-0812">Transmembrane</keyword>
<accession>A0A975ITK2</accession>
<gene>
    <name evidence="6" type="ORF">KCG34_17565</name>
</gene>
<feature type="transmembrane region" description="Helical" evidence="5">
    <location>
        <begin position="83"/>
        <end position="103"/>
    </location>
</feature>
<comment type="subcellular location">
    <subcellularLocation>
        <location evidence="1">Membrane</location>
        <topology evidence="1">Multi-pass membrane protein</topology>
    </subcellularLocation>
</comment>
<evidence type="ECO:0000256" key="4">
    <source>
        <dbReference type="ARBA" id="ARBA00023136"/>
    </source>
</evidence>
<dbReference type="Gene3D" id="1.20.120.550">
    <property type="entry name" value="Membrane associated eicosanoid/glutathione metabolism-like domain"/>
    <property type="match status" value="1"/>
</dbReference>
<feature type="transmembrane region" description="Helical" evidence="5">
    <location>
        <begin position="115"/>
        <end position="136"/>
    </location>
</feature>
<evidence type="ECO:0000313" key="6">
    <source>
        <dbReference type="EMBL" id="QUD86868.1"/>
    </source>
</evidence>
<dbReference type="SUPFAM" id="SSF161084">
    <property type="entry name" value="MAPEG domain-like"/>
    <property type="match status" value="1"/>
</dbReference>
<name>A0A975ITK2_9CAUL</name>
<keyword evidence="4 5" id="KW-0472">Membrane</keyword>
<dbReference type="PANTHER" id="PTHR10250">
    <property type="entry name" value="MICROSOMAL GLUTATHIONE S-TRANSFERASE"/>
    <property type="match status" value="1"/>
</dbReference>
<dbReference type="EMBL" id="CP073078">
    <property type="protein sequence ID" value="QUD86868.1"/>
    <property type="molecule type" value="Genomic_DNA"/>
</dbReference>
<dbReference type="InterPro" id="IPR050997">
    <property type="entry name" value="MAPEG"/>
</dbReference>
<dbReference type="GO" id="GO:0004364">
    <property type="term" value="F:glutathione transferase activity"/>
    <property type="evidence" value="ECO:0007669"/>
    <property type="project" value="TreeGrafter"/>
</dbReference>
<organism evidence="6 7">
    <name type="scientific">Phenylobacterium montanum</name>
    <dbReference type="NCBI Taxonomy" id="2823693"/>
    <lineage>
        <taxon>Bacteria</taxon>
        <taxon>Pseudomonadati</taxon>
        <taxon>Pseudomonadota</taxon>
        <taxon>Alphaproteobacteria</taxon>
        <taxon>Caulobacterales</taxon>
        <taxon>Caulobacteraceae</taxon>
        <taxon>Phenylobacterium</taxon>
    </lineage>
</organism>
<proteinExistence type="predicted"/>
<evidence type="ECO:0000256" key="1">
    <source>
        <dbReference type="ARBA" id="ARBA00004141"/>
    </source>
</evidence>
<sequence>MHNLLALVTLAMLLLFFWMAIRVGGARAKFKVDAPATTGHPEFERHFRVQANTQEGLVVMLPALWIFALALDAQTGGKLGDEIGAALGLVWIVGRAIYMTSYVKDPSSRSAGFGIQALATMVALLGAFGVVAWSLATHGI</sequence>
<protein>
    <submittedName>
        <fullName evidence="6">MAPEG family protein</fullName>
    </submittedName>
</protein>
<dbReference type="KEGG" id="caul:KCG34_17565"/>
<dbReference type="AlphaFoldDB" id="A0A975ITK2"/>
<evidence type="ECO:0000256" key="5">
    <source>
        <dbReference type="SAM" id="Phobius"/>
    </source>
</evidence>
<keyword evidence="3 5" id="KW-1133">Transmembrane helix</keyword>
<reference evidence="6" key="1">
    <citation type="submission" date="2021-04" db="EMBL/GenBank/DDBJ databases">
        <title>The complete genome sequence of Caulobacter sp. S6.</title>
        <authorList>
            <person name="Tang Y."/>
            <person name="Ouyang W."/>
            <person name="Liu Q."/>
            <person name="Huang B."/>
            <person name="Guo Z."/>
            <person name="Lei P."/>
        </authorList>
    </citation>
    <scope>NUCLEOTIDE SEQUENCE</scope>
    <source>
        <strain evidence="6">S6</strain>
    </source>
</reference>
<dbReference type="InterPro" id="IPR023352">
    <property type="entry name" value="MAPEG-like_dom_sf"/>
</dbReference>
<dbReference type="Proteomes" id="UP000676409">
    <property type="component" value="Chromosome"/>
</dbReference>
<dbReference type="GO" id="GO:0004602">
    <property type="term" value="F:glutathione peroxidase activity"/>
    <property type="evidence" value="ECO:0007669"/>
    <property type="project" value="TreeGrafter"/>
</dbReference>
<dbReference type="RefSeq" id="WP_211936920.1">
    <property type="nucleotide sequence ID" value="NZ_CP073078.1"/>
</dbReference>
<evidence type="ECO:0000313" key="7">
    <source>
        <dbReference type="Proteomes" id="UP000676409"/>
    </source>
</evidence>
<dbReference type="InterPro" id="IPR001129">
    <property type="entry name" value="Membr-assoc_MAPEG"/>
</dbReference>
<feature type="transmembrane region" description="Helical" evidence="5">
    <location>
        <begin position="52"/>
        <end position="71"/>
    </location>
</feature>
<dbReference type="Pfam" id="PF01124">
    <property type="entry name" value="MAPEG"/>
    <property type="match status" value="1"/>
</dbReference>
<dbReference type="GO" id="GO:0006691">
    <property type="term" value="P:leukotriene metabolic process"/>
    <property type="evidence" value="ECO:0007669"/>
    <property type="project" value="UniProtKB-ARBA"/>
</dbReference>
<keyword evidence="7" id="KW-1185">Reference proteome</keyword>
<dbReference type="GO" id="GO:0016020">
    <property type="term" value="C:membrane"/>
    <property type="evidence" value="ECO:0007669"/>
    <property type="project" value="UniProtKB-SubCell"/>
</dbReference>
<evidence type="ECO:0000256" key="3">
    <source>
        <dbReference type="ARBA" id="ARBA00022989"/>
    </source>
</evidence>